<evidence type="ECO:0000256" key="1">
    <source>
        <dbReference type="SAM" id="MobiDB-lite"/>
    </source>
</evidence>
<evidence type="ECO:0000313" key="3">
    <source>
        <dbReference type="Proteomes" id="UP000664521"/>
    </source>
</evidence>
<organism evidence="2 3">
    <name type="scientific">Heterodermia speciosa</name>
    <dbReference type="NCBI Taxonomy" id="116794"/>
    <lineage>
        <taxon>Eukaryota</taxon>
        <taxon>Fungi</taxon>
        <taxon>Dikarya</taxon>
        <taxon>Ascomycota</taxon>
        <taxon>Pezizomycotina</taxon>
        <taxon>Lecanoromycetes</taxon>
        <taxon>OSLEUM clade</taxon>
        <taxon>Lecanoromycetidae</taxon>
        <taxon>Caliciales</taxon>
        <taxon>Physciaceae</taxon>
        <taxon>Heterodermia</taxon>
    </lineage>
</organism>
<feature type="region of interest" description="Disordered" evidence="1">
    <location>
        <begin position="111"/>
        <end position="176"/>
    </location>
</feature>
<feature type="region of interest" description="Disordered" evidence="1">
    <location>
        <begin position="73"/>
        <end position="96"/>
    </location>
</feature>
<sequence>MSFSRYKIVIDQMVDLDLLPEMPSSVQLRRNYDRETQRMKRSAKKTTTNKFFQDVEWDTRKRKWIRNMEKDIMARRDQKKLPPANQTAEATHIPQQATDIPQQATDIAQHVTDTPQQASSIPQQAQPPDLSRRLERPRQRREARPDRPRERNEDMSHLGGREGRRLVDPGSGGQWHPIGLNSLEKVDRIGLGGWEKWRTIEPGSKERIEVGSGETWNFPDSANGESRCLMKPDNKETIDLGSGEKRLRTDLKNGEMICPRDPDNNETIDLGSGEK</sequence>
<feature type="compositionally biased region" description="Basic and acidic residues" evidence="1">
    <location>
        <begin position="130"/>
        <end position="167"/>
    </location>
</feature>
<feature type="region of interest" description="Disordered" evidence="1">
    <location>
        <begin position="254"/>
        <end position="275"/>
    </location>
</feature>
<evidence type="ECO:0000313" key="2">
    <source>
        <dbReference type="EMBL" id="CAF9930134.1"/>
    </source>
</evidence>
<dbReference type="Proteomes" id="UP000664521">
    <property type="component" value="Unassembled WGS sequence"/>
</dbReference>
<gene>
    <name evidence="2" type="ORF">HETSPECPRED_007556</name>
</gene>
<feature type="compositionally biased region" description="Low complexity" evidence="1">
    <location>
        <begin position="115"/>
        <end position="128"/>
    </location>
</feature>
<accession>A0A8H3FVQ7</accession>
<comment type="caution">
    <text evidence="2">The sequence shown here is derived from an EMBL/GenBank/DDBJ whole genome shotgun (WGS) entry which is preliminary data.</text>
</comment>
<dbReference type="AlphaFoldDB" id="A0A8H3FVQ7"/>
<keyword evidence="3" id="KW-1185">Reference proteome</keyword>
<dbReference type="EMBL" id="CAJPDS010000054">
    <property type="protein sequence ID" value="CAF9930134.1"/>
    <property type="molecule type" value="Genomic_DNA"/>
</dbReference>
<feature type="compositionally biased region" description="Polar residues" evidence="1">
    <location>
        <begin position="84"/>
        <end position="96"/>
    </location>
</feature>
<dbReference type="OrthoDB" id="10640282at2759"/>
<feature type="compositionally biased region" description="Basic and acidic residues" evidence="1">
    <location>
        <begin position="254"/>
        <end position="263"/>
    </location>
</feature>
<name>A0A8H3FVQ7_9LECA</name>
<reference evidence="2" key="1">
    <citation type="submission" date="2021-03" db="EMBL/GenBank/DDBJ databases">
        <authorList>
            <person name="Tagirdzhanova G."/>
        </authorList>
    </citation>
    <scope>NUCLEOTIDE SEQUENCE</scope>
</reference>
<protein>
    <submittedName>
        <fullName evidence="2">Uncharacterized protein</fullName>
    </submittedName>
</protein>
<proteinExistence type="predicted"/>